<dbReference type="InterPro" id="IPR043926">
    <property type="entry name" value="ABCG_dom"/>
</dbReference>
<dbReference type="Pfam" id="PF00005">
    <property type="entry name" value="ABC_tran"/>
    <property type="match status" value="1"/>
</dbReference>
<proteinExistence type="inferred from homology"/>
<feature type="domain" description="ABC transporter" evidence="10">
    <location>
        <begin position="51"/>
        <end position="289"/>
    </location>
</feature>
<keyword evidence="6" id="KW-0067">ATP-binding</keyword>
<name>A0A8C1VJ49_CYPCA</name>
<keyword evidence="4 9" id="KW-0812">Transmembrane</keyword>
<evidence type="ECO:0000256" key="8">
    <source>
        <dbReference type="ARBA" id="ARBA00023136"/>
    </source>
</evidence>
<evidence type="ECO:0000256" key="7">
    <source>
        <dbReference type="ARBA" id="ARBA00022989"/>
    </source>
</evidence>
<organism evidence="11 12">
    <name type="scientific">Cyprinus carpio</name>
    <name type="common">Common carp</name>
    <dbReference type="NCBI Taxonomy" id="7962"/>
    <lineage>
        <taxon>Eukaryota</taxon>
        <taxon>Metazoa</taxon>
        <taxon>Chordata</taxon>
        <taxon>Craniata</taxon>
        <taxon>Vertebrata</taxon>
        <taxon>Euteleostomi</taxon>
        <taxon>Actinopterygii</taxon>
        <taxon>Neopterygii</taxon>
        <taxon>Teleostei</taxon>
        <taxon>Ostariophysi</taxon>
        <taxon>Cypriniformes</taxon>
        <taxon>Cyprinidae</taxon>
        <taxon>Cyprininae</taxon>
        <taxon>Cyprinus</taxon>
    </lineage>
</organism>
<dbReference type="CDD" id="cd03213">
    <property type="entry name" value="ABCG_EPDR"/>
    <property type="match status" value="1"/>
</dbReference>
<protein>
    <submittedName>
        <fullName evidence="11">ATP-binding cassette, sub-family G (WHITE), member 2d</fullName>
    </submittedName>
</protein>
<dbReference type="GO" id="GO:0016887">
    <property type="term" value="F:ATP hydrolysis activity"/>
    <property type="evidence" value="ECO:0007669"/>
    <property type="project" value="InterPro"/>
</dbReference>
<dbReference type="GO" id="GO:0016324">
    <property type="term" value="C:apical plasma membrane"/>
    <property type="evidence" value="ECO:0007669"/>
    <property type="project" value="UniProtKB-ARBA"/>
</dbReference>
<evidence type="ECO:0000256" key="9">
    <source>
        <dbReference type="SAM" id="Phobius"/>
    </source>
</evidence>
<dbReference type="InterPro" id="IPR003593">
    <property type="entry name" value="AAA+_ATPase"/>
</dbReference>
<feature type="transmembrane region" description="Helical" evidence="9">
    <location>
        <begin position="394"/>
        <end position="414"/>
    </location>
</feature>
<dbReference type="SMART" id="SM00382">
    <property type="entry name" value="AAA"/>
    <property type="match status" value="1"/>
</dbReference>
<accession>A0A8C1VJ49</accession>
<evidence type="ECO:0000256" key="5">
    <source>
        <dbReference type="ARBA" id="ARBA00022741"/>
    </source>
</evidence>
<keyword evidence="5" id="KW-0547">Nucleotide-binding</keyword>
<dbReference type="GO" id="GO:0015562">
    <property type="term" value="F:efflux transmembrane transporter activity"/>
    <property type="evidence" value="ECO:0007669"/>
    <property type="project" value="UniProtKB-ARBA"/>
</dbReference>
<feature type="transmembrane region" description="Helical" evidence="9">
    <location>
        <begin position="615"/>
        <end position="635"/>
    </location>
</feature>
<sequence length="644" mass="71686">MTDNAVFEHDQITEETGKNGMSGSNVIAMELIKKQHGATVSFHSIRYRVEQKSGSICRRTTVHKEILVDLNGIMRPGLNAILGPTGSGKSSFLDVLAARKDPAGLSGEVLINGALQPPNFKCLSGYVVQDDIVMGTLTVRENLCFSAALRLSSQISPREKEARVNHLISELALNKVADAKVGTQLIRGISGGERKRTSIGMELIIDPSVLFLDEPTTGLDASTAYSVLLLLKRMAGQGRTIIMSIHQPRYSIYRLFDSLTLLVNGKQVYHGPTQDALDYFANIGYACEAHNNPADFFLDIINGSSAAVNMTKIQNNGDSLVNQQSIEDQLVEKYKNCSFARSLKAELERITRAKDNNIKAKCHTITYNSSFFHQLRWVLWRTFWNLMLNPQTSVAQLAVTTLMAAIVGAIFYGVKDDQSGIQNRFGVLFFITTNQCFSTLSAAELFITERKLFIHEYTSGYYRVSVYFLSKILSDIITQRTVPTILFTCVVYFMIGLKPTVAAFFIFMLTVILVSCAAVSMTMAISADQSVVAVANIFMTISFIFMMIFSGLLVNLKSIMDWLSWLKYLSIPRYGLEALEINEFVGLKFCGNVSAVMSSPAHLTFQGIDYSSWGLWHNHIALTLMTLIFLIIAYIKLRFIPKFS</sequence>
<dbReference type="InterPro" id="IPR027417">
    <property type="entry name" value="P-loop_NTPase"/>
</dbReference>
<evidence type="ECO:0000313" key="11">
    <source>
        <dbReference type="Ensembl" id="ENSCCRP00015050847.1"/>
    </source>
</evidence>
<dbReference type="GO" id="GO:0005524">
    <property type="term" value="F:ATP binding"/>
    <property type="evidence" value="ECO:0007669"/>
    <property type="project" value="UniProtKB-KW"/>
</dbReference>
<evidence type="ECO:0000259" key="10">
    <source>
        <dbReference type="PROSITE" id="PS50893"/>
    </source>
</evidence>
<dbReference type="GO" id="GO:0008514">
    <property type="term" value="F:organic anion transmembrane transporter activity"/>
    <property type="evidence" value="ECO:0007669"/>
    <property type="project" value="UniProtKB-ARBA"/>
</dbReference>
<comment type="similarity">
    <text evidence="2">Belongs to the ABC transporter superfamily. ABCG family. Eye pigment precursor importer (TC 3.A.1.204) subfamily.</text>
</comment>
<dbReference type="InterPro" id="IPR003439">
    <property type="entry name" value="ABC_transporter-like_ATP-bd"/>
</dbReference>
<dbReference type="SUPFAM" id="SSF52540">
    <property type="entry name" value="P-loop containing nucleoside triphosphate hydrolases"/>
    <property type="match status" value="1"/>
</dbReference>
<comment type="subcellular location">
    <subcellularLocation>
        <location evidence="1">Membrane</location>
        <topology evidence="1">Multi-pass membrane protein</topology>
    </subcellularLocation>
</comment>
<dbReference type="Gene3D" id="3.40.50.300">
    <property type="entry name" value="P-loop containing nucleotide triphosphate hydrolases"/>
    <property type="match status" value="1"/>
</dbReference>
<dbReference type="PANTHER" id="PTHR19241">
    <property type="entry name" value="ATP-BINDING CASSETTE TRANSPORTER"/>
    <property type="match status" value="1"/>
</dbReference>
<dbReference type="FunFam" id="3.40.50.300:FF:000622">
    <property type="entry name" value="ATP-binding cassette sub-family G member 2"/>
    <property type="match status" value="1"/>
</dbReference>
<dbReference type="Pfam" id="PF19055">
    <property type="entry name" value="ABC2_membrane_7"/>
    <property type="match status" value="1"/>
</dbReference>
<evidence type="ECO:0000256" key="3">
    <source>
        <dbReference type="ARBA" id="ARBA00022448"/>
    </source>
</evidence>
<dbReference type="Proteomes" id="UP000694700">
    <property type="component" value="Unplaced"/>
</dbReference>
<feature type="transmembrane region" description="Helical" evidence="9">
    <location>
        <begin position="501"/>
        <end position="519"/>
    </location>
</feature>
<dbReference type="Ensembl" id="ENSCCRT00015052552.1">
    <property type="protein sequence ID" value="ENSCCRP00015050847.1"/>
    <property type="gene ID" value="ENSCCRG00015019444.1"/>
</dbReference>
<reference evidence="11" key="1">
    <citation type="submission" date="2025-08" db="UniProtKB">
        <authorList>
            <consortium name="Ensembl"/>
        </authorList>
    </citation>
    <scope>IDENTIFICATION</scope>
</reference>
<dbReference type="PROSITE" id="PS50893">
    <property type="entry name" value="ABC_TRANSPORTER_2"/>
    <property type="match status" value="1"/>
</dbReference>
<evidence type="ECO:0000256" key="1">
    <source>
        <dbReference type="ARBA" id="ARBA00004141"/>
    </source>
</evidence>
<dbReference type="AlphaFoldDB" id="A0A8C1VJ49"/>
<evidence type="ECO:0000256" key="2">
    <source>
        <dbReference type="ARBA" id="ARBA00005814"/>
    </source>
</evidence>
<feature type="transmembrane region" description="Helical" evidence="9">
    <location>
        <begin position="477"/>
        <end position="495"/>
    </location>
</feature>
<keyword evidence="8 9" id="KW-0472">Membrane</keyword>
<keyword evidence="7 9" id="KW-1133">Transmembrane helix</keyword>
<dbReference type="GO" id="GO:0140359">
    <property type="term" value="F:ABC-type transporter activity"/>
    <property type="evidence" value="ECO:0007669"/>
    <property type="project" value="InterPro"/>
</dbReference>
<evidence type="ECO:0000256" key="6">
    <source>
        <dbReference type="ARBA" id="ARBA00022840"/>
    </source>
</evidence>
<keyword evidence="3" id="KW-0813">Transport</keyword>
<evidence type="ECO:0000313" key="12">
    <source>
        <dbReference type="Proteomes" id="UP000694700"/>
    </source>
</evidence>
<evidence type="ECO:0000256" key="4">
    <source>
        <dbReference type="ARBA" id="ARBA00022692"/>
    </source>
</evidence>
<dbReference type="Pfam" id="PF01061">
    <property type="entry name" value="ABC2_membrane"/>
    <property type="match status" value="1"/>
</dbReference>
<feature type="transmembrane region" description="Helical" evidence="9">
    <location>
        <begin position="531"/>
        <end position="554"/>
    </location>
</feature>
<dbReference type="InterPro" id="IPR013525">
    <property type="entry name" value="ABC2_TM"/>
</dbReference>